<organism evidence="2 3">
    <name type="scientific">Yinghuangia aomiensis</name>
    <dbReference type="NCBI Taxonomy" id="676205"/>
    <lineage>
        <taxon>Bacteria</taxon>
        <taxon>Bacillati</taxon>
        <taxon>Actinomycetota</taxon>
        <taxon>Actinomycetes</taxon>
        <taxon>Kitasatosporales</taxon>
        <taxon>Streptomycetaceae</taxon>
        <taxon>Yinghuangia</taxon>
    </lineage>
</organism>
<evidence type="ECO:0000313" key="2">
    <source>
        <dbReference type="EMBL" id="GAA4977857.1"/>
    </source>
</evidence>
<dbReference type="InterPro" id="IPR028087">
    <property type="entry name" value="Tad_N"/>
</dbReference>
<sequence>MTRLPRDRGSATVWMAVWSLLPVLVATGALGMAAAVATRHRAAAASDAAALAAAARLDEGASRACAVAADIAARQGATLTACVINGEFVDVVAEFPPPPMLEPFGAPRVAARAGPA</sequence>
<dbReference type="Pfam" id="PF13400">
    <property type="entry name" value="Tad"/>
    <property type="match status" value="1"/>
</dbReference>
<accession>A0ABP9HT43</accession>
<dbReference type="InterPro" id="IPR021202">
    <property type="entry name" value="Rv3654c-like"/>
</dbReference>
<dbReference type="EMBL" id="BAABHS010000019">
    <property type="protein sequence ID" value="GAA4977857.1"/>
    <property type="molecule type" value="Genomic_DNA"/>
</dbReference>
<keyword evidence="3" id="KW-1185">Reference proteome</keyword>
<proteinExistence type="predicted"/>
<protein>
    <recommendedName>
        <fullName evidence="1">Putative Flp pilus-assembly TadG-like N-terminal domain-containing protein</fullName>
    </recommendedName>
</protein>
<name>A0ABP9HT43_9ACTN</name>
<reference evidence="3" key="1">
    <citation type="journal article" date="2019" name="Int. J. Syst. Evol. Microbiol.">
        <title>The Global Catalogue of Microorganisms (GCM) 10K type strain sequencing project: providing services to taxonomists for standard genome sequencing and annotation.</title>
        <authorList>
            <consortium name="The Broad Institute Genomics Platform"/>
            <consortium name="The Broad Institute Genome Sequencing Center for Infectious Disease"/>
            <person name="Wu L."/>
            <person name="Ma J."/>
        </authorList>
    </citation>
    <scope>NUCLEOTIDE SEQUENCE [LARGE SCALE GENOMIC DNA]</scope>
    <source>
        <strain evidence="3">JCM 17986</strain>
    </source>
</reference>
<dbReference type="RefSeq" id="WP_345678110.1">
    <property type="nucleotide sequence ID" value="NZ_BAABHS010000019.1"/>
</dbReference>
<evidence type="ECO:0000259" key="1">
    <source>
        <dbReference type="Pfam" id="PF13400"/>
    </source>
</evidence>
<evidence type="ECO:0000313" key="3">
    <source>
        <dbReference type="Proteomes" id="UP001500466"/>
    </source>
</evidence>
<comment type="caution">
    <text evidence="2">The sequence shown here is derived from an EMBL/GenBank/DDBJ whole genome shotgun (WGS) entry which is preliminary data.</text>
</comment>
<feature type="domain" description="Putative Flp pilus-assembly TadG-like N-terminal" evidence="1">
    <location>
        <begin position="9"/>
        <end position="55"/>
    </location>
</feature>
<dbReference type="NCBIfam" id="TIGR03816">
    <property type="entry name" value="tadE_like_DECH"/>
    <property type="match status" value="1"/>
</dbReference>
<dbReference type="Proteomes" id="UP001500466">
    <property type="component" value="Unassembled WGS sequence"/>
</dbReference>
<gene>
    <name evidence="2" type="ORF">GCM10023205_52080</name>
</gene>